<comment type="caution">
    <text evidence="25">The sequence shown here is derived from an EMBL/GenBank/DDBJ whole genome shotgun (WGS) entry which is preliminary data.</text>
</comment>
<evidence type="ECO:0000256" key="14">
    <source>
        <dbReference type="ARBA" id="ARBA00023137"/>
    </source>
</evidence>
<dbReference type="SMART" id="SM00231">
    <property type="entry name" value="FA58C"/>
    <property type="match status" value="1"/>
</dbReference>
<dbReference type="PROSITE" id="PS01286">
    <property type="entry name" value="FA58C_2"/>
    <property type="match status" value="1"/>
</dbReference>
<evidence type="ECO:0000256" key="3">
    <source>
        <dbReference type="ARBA" id="ARBA00004489"/>
    </source>
</evidence>
<accession>A0AAV5U9N2</accession>
<dbReference type="Pfam" id="PF21114">
    <property type="entry name" value="DDR1-2_DS-like"/>
    <property type="match status" value="1"/>
</dbReference>
<evidence type="ECO:0000256" key="11">
    <source>
        <dbReference type="ARBA" id="ARBA00022840"/>
    </source>
</evidence>
<evidence type="ECO:0000259" key="24">
    <source>
        <dbReference type="PROSITE" id="PS50022"/>
    </source>
</evidence>
<dbReference type="FunFam" id="1.10.510.10:FF:001512">
    <property type="entry name" value="Receptor tyrosine-protein kinase erbB-2"/>
    <property type="match status" value="1"/>
</dbReference>
<keyword evidence="5" id="KW-1003">Cell membrane</keyword>
<dbReference type="SUPFAM" id="SSF56112">
    <property type="entry name" value="Protein kinase-like (PK-like)"/>
    <property type="match status" value="1"/>
</dbReference>
<evidence type="ECO:0000256" key="19">
    <source>
        <dbReference type="ARBA" id="ARBA00061639"/>
    </source>
</evidence>
<protein>
    <recommendedName>
        <fullName evidence="4">receptor protein-tyrosine kinase</fullName>
        <ecNumber evidence="4">2.7.10.1</ecNumber>
    </recommendedName>
</protein>
<evidence type="ECO:0000256" key="20">
    <source>
        <dbReference type="PROSITE-ProRule" id="PRU10141"/>
    </source>
</evidence>
<dbReference type="GO" id="GO:0005886">
    <property type="term" value="C:plasma membrane"/>
    <property type="evidence" value="ECO:0007669"/>
    <property type="project" value="UniProtKB-SubCell"/>
</dbReference>
<evidence type="ECO:0000256" key="1">
    <source>
        <dbReference type="ARBA" id="ARBA00004251"/>
    </source>
</evidence>
<dbReference type="CDD" id="cd00192">
    <property type="entry name" value="PTKc"/>
    <property type="match status" value="1"/>
</dbReference>
<dbReference type="Proteomes" id="UP001432027">
    <property type="component" value="Unassembled WGS sequence"/>
</dbReference>
<evidence type="ECO:0000256" key="10">
    <source>
        <dbReference type="ARBA" id="ARBA00022777"/>
    </source>
</evidence>
<dbReference type="GO" id="GO:0043235">
    <property type="term" value="C:receptor complex"/>
    <property type="evidence" value="ECO:0007669"/>
    <property type="project" value="TreeGrafter"/>
</dbReference>
<comment type="catalytic activity">
    <reaction evidence="18">
        <text>L-tyrosyl-[protein] + ATP = O-phospho-L-tyrosyl-[protein] + ADP + H(+)</text>
        <dbReference type="Rhea" id="RHEA:10596"/>
        <dbReference type="Rhea" id="RHEA-COMP:10136"/>
        <dbReference type="Rhea" id="RHEA-COMP:20101"/>
        <dbReference type="ChEBI" id="CHEBI:15378"/>
        <dbReference type="ChEBI" id="CHEBI:30616"/>
        <dbReference type="ChEBI" id="CHEBI:46858"/>
        <dbReference type="ChEBI" id="CHEBI:61978"/>
        <dbReference type="ChEBI" id="CHEBI:456216"/>
        <dbReference type="EC" id="2.7.10.1"/>
    </reaction>
</comment>
<dbReference type="GO" id="GO:0051897">
    <property type="term" value="P:positive regulation of phosphatidylinositol 3-kinase/protein kinase B signal transduction"/>
    <property type="evidence" value="ECO:0007669"/>
    <property type="project" value="TreeGrafter"/>
</dbReference>
<keyword evidence="12 21" id="KW-1133">Transmembrane helix</keyword>
<dbReference type="InterPro" id="IPR048525">
    <property type="entry name" value="DDR1-2_DS-like"/>
</dbReference>
<evidence type="ECO:0000313" key="25">
    <source>
        <dbReference type="EMBL" id="GMT03502.1"/>
    </source>
</evidence>
<comment type="similarity">
    <text evidence="19">Belongs to the protein kinase superfamily. Tyr protein kinase family. Insulin receptor subfamily.</text>
</comment>
<reference evidence="25" key="1">
    <citation type="submission" date="2023-10" db="EMBL/GenBank/DDBJ databases">
        <title>Genome assembly of Pristionchus species.</title>
        <authorList>
            <person name="Yoshida K."/>
            <person name="Sommer R.J."/>
        </authorList>
    </citation>
    <scope>NUCLEOTIDE SEQUENCE</scope>
    <source>
        <strain evidence="25">RS0144</strain>
    </source>
</reference>
<dbReference type="Gene3D" id="2.60.120.260">
    <property type="entry name" value="Galactose-binding domain-like"/>
    <property type="match status" value="1"/>
</dbReference>
<dbReference type="InterPro" id="IPR008979">
    <property type="entry name" value="Galactose-bd-like_sf"/>
</dbReference>
<feature type="binding site" evidence="20">
    <location>
        <position position="583"/>
    </location>
    <ligand>
        <name>ATP</name>
        <dbReference type="ChEBI" id="CHEBI:30616"/>
    </ligand>
</feature>
<keyword evidence="7 21" id="KW-0812">Transmembrane</keyword>
<dbReference type="InterPro" id="IPR000719">
    <property type="entry name" value="Prot_kinase_dom"/>
</dbReference>
<dbReference type="InterPro" id="IPR020635">
    <property type="entry name" value="Tyr_kinase_cat_dom"/>
</dbReference>
<dbReference type="PANTHER" id="PTHR24416">
    <property type="entry name" value="TYROSINE-PROTEIN KINASE RECEPTOR"/>
    <property type="match status" value="1"/>
</dbReference>
<feature type="domain" description="Protein kinase" evidence="23">
    <location>
        <begin position="555"/>
        <end position="810"/>
    </location>
</feature>
<keyword evidence="10" id="KW-0418">Kinase</keyword>
<dbReference type="InterPro" id="IPR017441">
    <property type="entry name" value="Protein_kinase_ATP_BS"/>
</dbReference>
<comment type="subcellular location">
    <subcellularLocation>
        <location evidence="1">Cell membrane</location>
        <topology evidence="1">Single-pass type I membrane protein</topology>
    </subcellularLocation>
    <subcellularLocation>
        <location evidence="3">Cell projection</location>
        <location evidence="3">Axon</location>
    </subcellularLocation>
    <subcellularLocation>
        <location evidence="2">Perikaryon</location>
    </subcellularLocation>
</comment>
<dbReference type="SUPFAM" id="SSF49785">
    <property type="entry name" value="Galactose-binding domain-like"/>
    <property type="match status" value="1"/>
</dbReference>
<dbReference type="PROSITE" id="PS01285">
    <property type="entry name" value="FA58C_1"/>
    <property type="match status" value="1"/>
</dbReference>
<keyword evidence="17" id="KW-0325">Glycoprotein</keyword>
<dbReference type="InterPro" id="IPR011009">
    <property type="entry name" value="Kinase-like_dom_sf"/>
</dbReference>
<dbReference type="GO" id="GO:0048680">
    <property type="term" value="P:positive regulation of axon regeneration"/>
    <property type="evidence" value="ECO:0007669"/>
    <property type="project" value="UniProtKB-ARBA"/>
</dbReference>
<feature type="chain" id="PRO_5043988948" description="receptor protein-tyrosine kinase" evidence="22">
    <location>
        <begin position="31"/>
        <end position="819"/>
    </location>
</feature>
<dbReference type="Pfam" id="PF07714">
    <property type="entry name" value="PK_Tyr_Ser-Thr"/>
    <property type="match status" value="1"/>
</dbReference>
<dbReference type="PROSITE" id="PS50011">
    <property type="entry name" value="PROTEIN_KINASE_DOM"/>
    <property type="match status" value="1"/>
</dbReference>
<dbReference type="GO" id="GO:0008045">
    <property type="term" value="P:motor neuron axon guidance"/>
    <property type="evidence" value="ECO:0007669"/>
    <property type="project" value="UniProtKB-ARBA"/>
</dbReference>
<dbReference type="GO" id="GO:0005524">
    <property type="term" value="F:ATP binding"/>
    <property type="evidence" value="ECO:0007669"/>
    <property type="project" value="UniProtKB-UniRule"/>
</dbReference>
<dbReference type="Gene3D" id="1.10.510.10">
    <property type="entry name" value="Transferase(Phosphotransferase) domain 1"/>
    <property type="match status" value="1"/>
</dbReference>
<dbReference type="CDD" id="cd00057">
    <property type="entry name" value="FA58C"/>
    <property type="match status" value="1"/>
</dbReference>
<evidence type="ECO:0000256" key="13">
    <source>
        <dbReference type="ARBA" id="ARBA00023136"/>
    </source>
</evidence>
<evidence type="ECO:0000256" key="7">
    <source>
        <dbReference type="ARBA" id="ARBA00022692"/>
    </source>
</evidence>
<dbReference type="SMART" id="SM00219">
    <property type="entry name" value="TyrKc"/>
    <property type="match status" value="1"/>
</dbReference>
<dbReference type="InterPro" id="IPR000421">
    <property type="entry name" value="FA58C"/>
</dbReference>
<keyword evidence="26" id="KW-1185">Reference proteome</keyword>
<keyword evidence="16" id="KW-0675">Receptor</keyword>
<keyword evidence="6" id="KW-0808">Transferase</keyword>
<evidence type="ECO:0000256" key="8">
    <source>
        <dbReference type="ARBA" id="ARBA00022729"/>
    </source>
</evidence>
<evidence type="ECO:0000256" key="9">
    <source>
        <dbReference type="ARBA" id="ARBA00022741"/>
    </source>
</evidence>
<dbReference type="GO" id="GO:0043204">
    <property type="term" value="C:perikaryon"/>
    <property type="evidence" value="ECO:0007669"/>
    <property type="project" value="UniProtKB-SubCell"/>
</dbReference>
<keyword evidence="9 20" id="KW-0547">Nucleotide-binding</keyword>
<evidence type="ECO:0000256" key="12">
    <source>
        <dbReference type="ARBA" id="ARBA00022989"/>
    </source>
</evidence>
<dbReference type="InterPro" id="IPR008266">
    <property type="entry name" value="Tyr_kinase_AS"/>
</dbReference>
<keyword evidence="11 20" id="KW-0067">ATP-binding</keyword>
<dbReference type="PROSITE" id="PS00109">
    <property type="entry name" value="PROTEIN_KINASE_TYR"/>
    <property type="match status" value="1"/>
</dbReference>
<dbReference type="PANTHER" id="PTHR24416:SF634">
    <property type="entry name" value="DISCOIDIN DOMAIN-CONTAINING RECEPTOR TYROSINE KINASE B"/>
    <property type="match status" value="1"/>
</dbReference>
<keyword evidence="13 21" id="KW-0472">Membrane</keyword>
<evidence type="ECO:0000259" key="23">
    <source>
        <dbReference type="PROSITE" id="PS50011"/>
    </source>
</evidence>
<evidence type="ECO:0000313" key="26">
    <source>
        <dbReference type="Proteomes" id="UP001432027"/>
    </source>
</evidence>
<dbReference type="AlphaFoldDB" id="A0AAV5U9N2"/>
<dbReference type="PROSITE" id="PS00107">
    <property type="entry name" value="PROTEIN_KINASE_ATP"/>
    <property type="match status" value="1"/>
</dbReference>
<organism evidence="25 26">
    <name type="scientific">Pristionchus entomophagus</name>
    <dbReference type="NCBI Taxonomy" id="358040"/>
    <lineage>
        <taxon>Eukaryota</taxon>
        <taxon>Metazoa</taxon>
        <taxon>Ecdysozoa</taxon>
        <taxon>Nematoda</taxon>
        <taxon>Chromadorea</taxon>
        <taxon>Rhabditida</taxon>
        <taxon>Rhabditina</taxon>
        <taxon>Diplogasteromorpha</taxon>
        <taxon>Diplogasteroidea</taxon>
        <taxon>Neodiplogasteridae</taxon>
        <taxon>Pristionchus</taxon>
    </lineage>
</organism>
<evidence type="ECO:0000256" key="16">
    <source>
        <dbReference type="ARBA" id="ARBA00023170"/>
    </source>
</evidence>
<evidence type="ECO:0000256" key="6">
    <source>
        <dbReference type="ARBA" id="ARBA00022679"/>
    </source>
</evidence>
<keyword evidence="15" id="KW-1015">Disulfide bond</keyword>
<evidence type="ECO:0000256" key="22">
    <source>
        <dbReference type="SAM" id="SignalP"/>
    </source>
</evidence>
<dbReference type="InterPro" id="IPR001245">
    <property type="entry name" value="Ser-Thr/Tyr_kinase_cat_dom"/>
</dbReference>
<dbReference type="PRINTS" id="PR00109">
    <property type="entry name" value="TYRKINASE"/>
</dbReference>
<feature type="signal peptide" evidence="22">
    <location>
        <begin position="1"/>
        <end position="30"/>
    </location>
</feature>
<feature type="non-terminal residue" evidence="25">
    <location>
        <position position="1"/>
    </location>
</feature>
<dbReference type="PROSITE" id="PS50022">
    <property type="entry name" value="FA58C_3"/>
    <property type="match status" value="1"/>
</dbReference>
<evidence type="ECO:0000256" key="4">
    <source>
        <dbReference type="ARBA" id="ARBA00011902"/>
    </source>
</evidence>
<name>A0AAV5U9N2_9BILA</name>
<dbReference type="EC" id="2.7.10.1" evidence="4"/>
<dbReference type="GO" id="GO:0030424">
    <property type="term" value="C:axon"/>
    <property type="evidence" value="ECO:0007669"/>
    <property type="project" value="UniProtKB-SubCell"/>
</dbReference>
<evidence type="ECO:0000256" key="5">
    <source>
        <dbReference type="ARBA" id="ARBA00022475"/>
    </source>
</evidence>
<dbReference type="GO" id="GO:0038062">
    <property type="term" value="F:protein tyrosine kinase collagen receptor activity"/>
    <property type="evidence" value="ECO:0007669"/>
    <property type="project" value="TreeGrafter"/>
</dbReference>
<feature type="transmembrane region" description="Helical" evidence="21">
    <location>
        <begin position="396"/>
        <end position="421"/>
    </location>
</feature>
<feature type="domain" description="F5/8 type C" evidence="24">
    <location>
        <begin position="36"/>
        <end position="192"/>
    </location>
</feature>
<dbReference type="Pfam" id="PF00754">
    <property type="entry name" value="F5_F8_type_C"/>
    <property type="match status" value="1"/>
</dbReference>
<dbReference type="GO" id="GO:0005518">
    <property type="term" value="F:collagen binding"/>
    <property type="evidence" value="ECO:0007669"/>
    <property type="project" value="TreeGrafter"/>
</dbReference>
<evidence type="ECO:0000256" key="18">
    <source>
        <dbReference type="ARBA" id="ARBA00051243"/>
    </source>
</evidence>
<gene>
    <name evidence="25" type="ORF">PENTCL1PPCAC_25676</name>
</gene>
<evidence type="ECO:0000256" key="15">
    <source>
        <dbReference type="ARBA" id="ARBA00023157"/>
    </source>
</evidence>
<keyword evidence="14" id="KW-0829">Tyrosine-protein kinase</keyword>
<dbReference type="Gene3D" id="2.60.120.1190">
    <property type="match status" value="1"/>
</dbReference>
<sequence length="819" mass="91458">AAIGERRKNKKNMMSLLLWLITIFAGVSQAIDLRECRRALGMESGAIADAQIRASSSYNEEYAGPQHGRAGVESGSGAWCPAGQISSGSREFLEIDLREPTLLTGVKTMGRYDDGRGNEFARFYRVEYWRASLGEWKRLITGDLHEILPGNTDTRSPHTTWIEGAVVVEKVRILPVSNTTRTVCMRVELYGCPYKDSVTSYSMRDGDSADGLNLKDGRFDGRREEDGELEHGIGKLYDGLLGFEDHESHPERWVGWRAREEEDTISITVSFADRLNVSAVLLHTSNYRRYNAQIFTSIQLEFSINGVDFSTRSLSLLYQEDSFENLRWVRVPVANRLAKSIRITLTLPPRPRWLLVSEIQFESAGAPLSLPASPDTVPITTVISSSSAASSQRNSFLTAPVTVMLTVVAAAAALVLVLCVCKKRQIRVKSSSPHLSQQMFASHHVMMENGTMKTIVSPSTYAMARDNRTNELLEKVPLHDDDDSDTIYAEPDSLIDDLSSSQLYKTPLLCSSTATTLSMRRGFRTLPTKPLIPLPAALDCGLYSTLLPSISRSQIELIRPIGQGEFGKVHLARLERRRLVAVKSLHKRDAGAEEALEKEVRVLGALRHPNVVEVIGVVPADGDTPMCCVMQFMAKGDLKKHLTTHPVNGTKALSFCVQIAAGMSYLESQGYVHRDVAARNCLLDEDLTVKIGDFGMARSLYADEYYTVEGECRLPVRWMSPESLLMGKFCSSSDVWSFAVTCWEVLSRCDRLPYPTLSHEQVVDRLTRAEGLFLDCPKLCPEWLYRELLLPCWSIDAPSRPTFQAIHHYLQSAQHRSMH</sequence>
<dbReference type="InterPro" id="IPR050122">
    <property type="entry name" value="RTK"/>
</dbReference>
<dbReference type="FunFam" id="2.60.120.260:FF:000007">
    <property type="entry name" value="Discoidin domain receptor tyrosine kinase 1"/>
    <property type="match status" value="1"/>
</dbReference>
<evidence type="ECO:0000256" key="17">
    <source>
        <dbReference type="ARBA" id="ARBA00023180"/>
    </source>
</evidence>
<keyword evidence="8 22" id="KW-0732">Signal</keyword>
<dbReference type="EMBL" id="BTSX01000006">
    <property type="protein sequence ID" value="GMT03502.1"/>
    <property type="molecule type" value="Genomic_DNA"/>
</dbReference>
<proteinExistence type="inferred from homology"/>
<evidence type="ECO:0000256" key="21">
    <source>
        <dbReference type="SAM" id="Phobius"/>
    </source>
</evidence>
<evidence type="ECO:0000256" key="2">
    <source>
        <dbReference type="ARBA" id="ARBA00004484"/>
    </source>
</evidence>